<dbReference type="SUPFAM" id="SSF50978">
    <property type="entry name" value="WD40 repeat-like"/>
    <property type="match status" value="1"/>
</dbReference>
<dbReference type="GO" id="GO:0006384">
    <property type="term" value="P:transcription initiation at RNA polymerase III promoter"/>
    <property type="evidence" value="ECO:0007669"/>
    <property type="project" value="InterPro"/>
</dbReference>
<organism evidence="3 4">
    <name type="scientific">Ustilago bromivora</name>
    <dbReference type="NCBI Taxonomy" id="307758"/>
    <lineage>
        <taxon>Eukaryota</taxon>
        <taxon>Fungi</taxon>
        <taxon>Dikarya</taxon>
        <taxon>Basidiomycota</taxon>
        <taxon>Ustilaginomycotina</taxon>
        <taxon>Ustilaginomycetes</taxon>
        <taxon>Ustilaginales</taxon>
        <taxon>Ustilaginaceae</taxon>
        <taxon>Ustilago</taxon>
    </lineage>
</organism>
<dbReference type="Proteomes" id="UP000179920">
    <property type="component" value="Chromosome VI"/>
</dbReference>
<accession>A0A1K0GPX0</accession>
<evidence type="ECO:0008006" key="5">
    <source>
        <dbReference type="Google" id="ProtNLM"/>
    </source>
</evidence>
<evidence type="ECO:0000259" key="1">
    <source>
        <dbReference type="Pfam" id="PF12657"/>
    </source>
</evidence>
<gene>
    <name evidence="3" type="ORF">UBRO_04347</name>
</gene>
<dbReference type="Pfam" id="PF12657">
    <property type="entry name" value="TFIIIC_delta"/>
    <property type="match status" value="1"/>
</dbReference>
<protein>
    <recommendedName>
        <fullName evidence="5">Transcription factor IIIC putative zinc-finger domain-containing protein</fullName>
    </recommendedName>
</protein>
<evidence type="ECO:0000313" key="4">
    <source>
        <dbReference type="Proteomes" id="UP000179920"/>
    </source>
</evidence>
<reference evidence="4" key="1">
    <citation type="submission" date="2016-04" db="EMBL/GenBank/DDBJ databases">
        <authorList>
            <person name="Guldener U."/>
            <person name="Guldener U."/>
        </authorList>
    </citation>
    <scope>NUCLEOTIDE SEQUENCE [LARGE SCALE GENOMIC DNA]</scope>
    <source>
        <strain evidence="4">UB2112</strain>
    </source>
</reference>
<dbReference type="PANTHER" id="PTHR15496:SF2">
    <property type="entry name" value="GENERAL TRANSCRIPTION FACTOR 3C POLYPEPTIDE 4"/>
    <property type="match status" value="1"/>
</dbReference>
<proteinExistence type="predicted"/>
<dbReference type="GO" id="GO:0000127">
    <property type="term" value="C:transcription factor TFIIIC complex"/>
    <property type="evidence" value="ECO:0007669"/>
    <property type="project" value="InterPro"/>
</dbReference>
<dbReference type="InterPro" id="IPR044230">
    <property type="entry name" value="GTF3C4"/>
</dbReference>
<dbReference type="OrthoDB" id="6021743at2759"/>
<evidence type="ECO:0000313" key="3">
    <source>
        <dbReference type="EMBL" id="SAM82073.1"/>
    </source>
</evidence>
<dbReference type="GO" id="GO:0004402">
    <property type="term" value="F:histone acetyltransferase activity"/>
    <property type="evidence" value="ECO:0007669"/>
    <property type="project" value="InterPro"/>
</dbReference>
<name>A0A1K0GPX0_9BASI</name>
<dbReference type="Pfam" id="PF12660">
    <property type="entry name" value="zf-TFIIIC"/>
    <property type="match status" value="1"/>
</dbReference>
<sequence>MASTPTVARNGRARHPLQDRKRIRACSIALSSGSSLLGNLQCSELGQALVATEDVLVILSPLGGLHPTLAAQSRMQDIECHPDWDGRFPHSLYQINIKTFLENEPSIRRRTMLEADHSAVDARFLNLQWSSASWSKPGMGPNGSCLILATTSELDLFILGAPSNAWTGEWKLLHAVDLSPVAHLTTSNPGPSAQHMLIDDHDKPVFTPHRSLLRKKQMATEVLCASFCYLDRPSQFGDPLLSSRSSLPAWTAYILAGTQSGHIAVWQCHPLTGQCTFLSAAQVSETGIEQLMLTTQAAALEPNSNVRLAFRDSGGIKLCDVYVFDDQPRIQLSSRAPLLSHHCMISAWHCFDHHFIYSTIGRVHVYDIKTEQTVTYTLDTHPSSNYDPYSPAISISRACNADDRVRIVLQDLREYQIPLLSAAEMRNPPQVLHPVYPSPLSGYPPLTETMQRKHDLHQAFLGYEVESNFKLPSASLVGAALTNERVAFLGYNVSETIGYQMEILRHGDADPAAVLHDALRCVASENGAPPYLIVCTVLSLLYTSEQPDAFRNQLISAAEQSWQSLLNLSSGPNGDAMGERKELQHKQACLLYLLASRLEIPSDSASPLISFSKQHKVDILSDWLQRWLQDLAQRISKEQASDQDQKLLLRLLTAGSMLPDADPRLRDECTAAASALKSAQSSPVPAQDASVLTGETCAACSTQLTLSWDNQEQAFGWAKCQSGHVWPRCSVSLATISDREVRACTACWAKSLVPGKPDQSPWQTLMLEAASMCPYCESYWIVR</sequence>
<evidence type="ECO:0000259" key="2">
    <source>
        <dbReference type="Pfam" id="PF12660"/>
    </source>
</evidence>
<dbReference type="InterPro" id="IPR024764">
    <property type="entry name" value="TFIIIC_Znf"/>
</dbReference>
<dbReference type="AlphaFoldDB" id="A0A1K0GPX0"/>
<feature type="domain" description="Transcription factor IIIC putative zinc-finger" evidence="2">
    <location>
        <begin position="694"/>
        <end position="777"/>
    </location>
</feature>
<dbReference type="EMBL" id="LT558122">
    <property type="protein sequence ID" value="SAM82073.1"/>
    <property type="molecule type" value="Genomic_DNA"/>
</dbReference>
<feature type="domain" description="Transcription factor IIIC 90kDa subunit N-terminal" evidence="1">
    <location>
        <begin position="43"/>
        <end position="278"/>
    </location>
</feature>
<dbReference type="InterPro" id="IPR036322">
    <property type="entry name" value="WD40_repeat_dom_sf"/>
</dbReference>
<dbReference type="PANTHER" id="PTHR15496">
    <property type="entry name" value="GENERAL TRANSCRIPTION FACTOR 3C POLYPEPTIDE 4 FAMILY"/>
    <property type="match status" value="1"/>
</dbReference>
<dbReference type="InterPro" id="IPR024761">
    <property type="entry name" value="TFIIIC_delta_N"/>
</dbReference>